<comment type="caution">
    <text evidence="1">The sequence shown here is derived from an EMBL/GenBank/DDBJ whole genome shotgun (WGS) entry which is preliminary data.</text>
</comment>
<evidence type="ECO:0000313" key="1">
    <source>
        <dbReference type="EMBL" id="MBA0707209.1"/>
    </source>
</evidence>
<organism evidence="1 2">
    <name type="scientific">Gossypium laxum</name>
    <dbReference type="NCBI Taxonomy" id="34288"/>
    <lineage>
        <taxon>Eukaryota</taxon>
        <taxon>Viridiplantae</taxon>
        <taxon>Streptophyta</taxon>
        <taxon>Embryophyta</taxon>
        <taxon>Tracheophyta</taxon>
        <taxon>Spermatophyta</taxon>
        <taxon>Magnoliopsida</taxon>
        <taxon>eudicotyledons</taxon>
        <taxon>Gunneridae</taxon>
        <taxon>Pentapetalae</taxon>
        <taxon>rosids</taxon>
        <taxon>malvids</taxon>
        <taxon>Malvales</taxon>
        <taxon>Malvaceae</taxon>
        <taxon>Malvoideae</taxon>
        <taxon>Gossypium</taxon>
    </lineage>
</organism>
<proteinExistence type="predicted"/>
<sequence>MCKNPFVEKMRILWFGVYKINYNQQDWSRWKEEGSAMKKNERVIERNNMLEDKSNPVKKTSWKRIGPMKNQNKIVFPTFMD</sequence>
<accession>A0A7J8Z7K3</accession>
<keyword evidence="2" id="KW-1185">Reference proteome</keyword>
<gene>
    <name evidence="1" type="ORF">Golax_019278</name>
</gene>
<name>A0A7J8Z7K3_9ROSI</name>
<dbReference type="Proteomes" id="UP000593574">
    <property type="component" value="Unassembled WGS sequence"/>
</dbReference>
<dbReference type="EMBL" id="JABEZV010000003">
    <property type="protein sequence ID" value="MBA0707209.1"/>
    <property type="molecule type" value="Genomic_DNA"/>
</dbReference>
<dbReference type="AlphaFoldDB" id="A0A7J8Z7K3"/>
<protein>
    <submittedName>
        <fullName evidence="1">Uncharacterized protein</fullName>
    </submittedName>
</protein>
<reference evidence="1 2" key="1">
    <citation type="journal article" date="2019" name="Genome Biol. Evol.">
        <title>Insights into the evolution of the New World diploid cottons (Gossypium, subgenus Houzingenia) based on genome sequencing.</title>
        <authorList>
            <person name="Grover C.E."/>
            <person name="Arick M.A. 2nd"/>
            <person name="Thrash A."/>
            <person name="Conover J.L."/>
            <person name="Sanders W.S."/>
            <person name="Peterson D.G."/>
            <person name="Frelichowski J.E."/>
            <person name="Scheffler J.A."/>
            <person name="Scheffler B.E."/>
            <person name="Wendel J.F."/>
        </authorList>
    </citation>
    <scope>NUCLEOTIDE SEQUENCE [LARGE SCALE GENOMIC DNA]</scope>
    <source>
        <strain evidence="1">4</strain>
        <tissue evidence="1">Leaf</tissue>
    </source>
</reference>
<evidence type="ECO:0000313" key="2">
    <source>
        <dbReference type="Proteomes" id="UP000593574"/>
    </source>
</evidence>